<keyword evidence="3" id="KW-1185">Reference proteome</keyword>
<gene>
    <name evidence="2" type="ORF">PIB30_054831</name>
</gene>
<evidence type="ECO:0000256" key="1">
    <source>
        <dbReference type="SAM" id="MobiDB-lite"/>
    </source>
</evidence>
<sequence>MMDSGTRIFPCKRMDLREMASVFSVYDDGFKMGYWQDTLTLSLRKKGSVLTFVLFNQRNLSPCSVDMFSKSEQEQHSAELSSKTHLPPLSSPTVLRLLCCRDDGCEGGSPNSHHRRAHSEVSFRLPEDMMDLSPFDPFTGGSSIASLEEIESEDDLFSTYVEKLSSGGGALNVSVHAETSGKNEEDESLGGSGSGGTGGERPRHRHRNRRRYVLIC</sequence>
<protein>
    <submittedName>
        <fullName evidence="2">Uncharacterized protein</fullName>
    </submittedName>
</protein>
<proteinExistence type="predicted"/>
<name>A0ABU6QIQ6_9FABA</name>
<dbReference type="Proteomes" id="UP001341840">
    <property type="component" value="Unassembled WGS sequence"/>
</dbReference>
<reference evidence="2 3" key="1">
    <citation type="journal article" date="2023" name="Plants (Basel)">
        <title>Bridging the Gap: Combining Genomics and Transcriptomics Approaches to Understand Stylosanthes scabra, an Orphan Legume from the Brazilian Caatinga.</title>
        <authorList>
            <person name="Ferreira-Neto J.R.C."/>
            <person name="da Silva M.D."/>
            <person name="Binneck E."/>
            <person name="de Melo N.F."/>
            <person name="da Silva R.H."/>
            <person name="de Melo A.L.T.M."/>
            <person name="Pandolfi V."/>
            <person name="Bustamante F.O."/>
            <person name="Brasileiro-Vidal A.C."/>
            <person name="Benko-Iseppon A.M."/>
        </authorList>
    </citation>
    <scope>NUCLEOTIDE SEQUENCE [LARGE SCALE GENOMIC DNA]</scope>
    <source>
        <tissue evidence="2">Leaves</tissue>
    </source>
</reference>
<accession>A0ABU6QIQ6</accession>
<comment type="caution">
    <text evidence="2">The sequence shown here is derived from an EMBL/GenBank/DDBJ whole genome shotgun (WGS) entry which is preliminary data.</text>
</comment>
<feature type="compositionally biased region" description="Gly residues" evidence="1">
    <location>
        <begin position="190"/>
        <end position="199"/>
    </location>
</feature>
<evidence type="ECO:0000313" key="2">
    <source>
        <dbReference type="EMBL" id="MED6111708.1"/>
    </source>
</evidence>
<organism evidence="2 3">
    <name type="scientific">Stylosanthes scabra</name>
    <dbReference type="NCBI Taxonomy" id="79078"/>
    <lineage>
        <taxon>Eukaryota</taxon>
        <taxon>Viridiplantae</taxon>
        <taxon>Streptophyta</taxon>
        <taxon>Embryophyta</taxon>
        <taxon>Tracheophyta</taxon>
        <taxon>Spermatophyta</taxon>
        <taxon>Magnoliopsida</taxon>
        <taxon>eudicotyledons</taxon>
        <taxon>Gunneridae</taxon>
        <taxon>Pentapetalae</taxon>
        <taxon>rosids</taxon>
        <taxon>fabids</taxon>
        <taxon>Fabales</taxon>
        <taxon>Fabaceae</taxon>
        <taxon>Papilionoideae</taxon>
        <taxon>50 kb inversion clade</taxon>
        <taxon>dalbergioids sensu lato</taxon>
        <taxon>Dalbergieae</taxon>
        <taxon>Pterocarpus clade</taxon>
        <taxon>Stylosanthes</taxon>
    </lineage>
</organism>
<dbReference type="EMBL" id="JASCZI010000422">
    <property type="protein sequence ID" value="MED6111708.1"/>
    <property type="molecule type" value="Genomic_DNA"/>
</dbReference>
<feature type="region of interest" description="Disordered" evidence="1">
    <location>
        <begin position="176"/>
        <end position="210"/>
    </location>
</feature>
<evidence type="ECO:0000313" key="3">
    <source>
        <dbReference type="Proteomes" id="UP001341840"/>
    </source>
</evidence>